<reference evidence="2" key="1">
    <citation type="journal article" date="2019" name="Int. J. Syst. Evol. Microbiol.">
        <title>The Global Catalogue of Microorganisms (GCM) 10K type strain sequencing project: providing services to taxonomists for standard genome sequencing and annotation.</title>
        <authorList>
            <consortium name="The Broad Institute Genomics Platform"/>
            <consortium name="The Broad Institute Genome Sequencing Center for Infectious Disease"/>
            <person name="Wu L."/>
            <person name="Ma J."/>
        </authorList>
    </citation>
    <scope>NUCLEOTIDE SEQUENCE [LARGE SCALE GENOMIC DNA]</scope>
    <source>
        <strain evidence="2">CGMCC 1.12470</strain>
    </source>
</reference>
<dbReference type="EMBL" id="JBHUDX010000011">
    <property type="protein sequence ID" value="MFD1657474.1"/>
    <property type="molecule type" value="Genomic_DNA"/>
</dbReference>
<dbReference type="SUPFAM" id="SSF53474">
    <property type="entry name" value="alpha/beta-Hydrolases"/>
    <property type="match status" value="1"/>
</dbReference>
<proteinExistence type="predicted"/>
<comment type="caution">
    <text evidence="1">The sequence shown here is derived from an EMBL/GenBank/DDBJ whole genome shotgun (WGS) entry which is preliminary data.</text>
</comment>
<name>A0ABW4ILC1_9ACTN</name>
<protein>
    <submittedName>
        <fullName evidence="1">Thioesterase II family protein</fullName>
    </submittedName>
</protein>
<accession>A0ABW4ILC1</accession>
<evidence type="ECO:0000313" key="1">
    <source>
        <dbReference type="EMBL" id="MFD1657474.1"/>
    </source>
</evidence>
<evidence type="ECO:0000313" key="2">
    <source>
        <dbReference type="Proteomes" id="UP001597261"/>
    </source>
</evidence>
<dbReference type="Gene3D" id="3.40.50.1820">
    <property type="entry name" value="alpha/beta hydrolase"/>
    <property type="match status" value="1"/>
</dbReference>
<dbReference type="InterPro" id="IPR029058">
    <property type="entry name" value="AB_hydrolase_fold"/>
</dbReference>
<keyword evidence="2" id="KW-1185">Reference proteome</keyword>
<gene>
    <name evidence="1" type="ORF">ACFSL4_04310</name>
</gene>
<dbReference type="Proteomes" id="UP001597261">
    <property type="component" value="Unassembled WGS sequence"/>
</dbReference>
<organism evidence="1 2">
    <name type="scientific">Streptomyces caeni</name>
    <dbReference type="NCBI Taxonomy" id="2307231"/>
    <lineage>
        <taxon>Bacteria</taxon>
        <taxon>Bacillati</taxon>
        <taxon>Actinomycetota</taxon>
        <taxon>Actinomycetes</taxon>
        <taxon>Kitasatosporales</taxon>
        <taxon>Streptomycetaceae</taxon>
        <taxon>Streptomyces</taxon>
    </lineage>
</organism>
<sequence length="103" mass="11115">MRGVDPGPIHPDLRDLVLPALLADFTIATGYAPRPGVPLPFPVYACVGDADPDVDATSVRGRAEPAPHGFDLRVLPGDHFCLVQQRAALIQDMSSRLNRLLHP</sequence>